<feature type="compositionally biased region" description="Polar residues" evidence="2">
    <location>
        <begin position="93"/>
        <end position="106"/>
    </location>
</feature>
<dbReference type="Pfam" id="PF15456">
    <property type="entry name" value="Uds1"/>
    <property type="match status" value="1"/>
</dbReference>
<dbReference type="AlphaFoldDB" id="A0AAW0H0L5"/>
<dbReference type="EMBL" id="JASBNA010000001">
    <property type="protein sequence ID" value="KAK7696279.1"/>
    <property type="molecule type" value="Genomic_DNA"/>
</dbReference>
<feature type="compositionally biased region" description="Low complexity" evidence="2">
    <location>
        <begin position="107"/>
        <end position="136"/>
    </location>
</feature>
<reference evidence="4 5" key="1">
    <citation type="submission" date="2022-09" db="EMBL/GenBank/DDBJ databases">
        <authorList>
            <person name="Palmer J.M."/>
        </authorList>
    </citation>
    <scope>NUCLEOTIDE SEQUENCE [LARGE SCALE GENOMIC DNA]</scope>
    <source>
        <strain evidence="4 5">DSM 7382</strain>
    </source>
</reference>
<comment type="caution">
    <text evidence="4">The sequence shown here is derived from an EMBL/GenBank/DDBJ whole genome shotgun (WGS) entry which is preliminary data.</text>
</comment>
<gene>
    <name evidence="4" type="ORF">QCA50_000933</name>
</gene>
<keyword evidence="5" id="KW-1185">Reference proteome</keyword>
<keyword evidence="1" id="KW-0175">Coiled coil</keyword>
<name>A0AAW0H0L5_9APHY</name>
<sequence length="293" mass="31698">MNGVRRFLGGGVGGGSGTSTPTSQDSPLPATPPVTAPLFIAKPSWPPSSPPGSPPESSPPPMTSPKTTTAALFFRRDKQKPPPSNGVSEDDNTSFTFSPRNSNGIKSTPSTPSRSNTSLPQASSPGAGPSSPTRPAMPQRVSQLSRKSIERVVPAGLDLSKRLSGTTNMRDELLITLLASDAIVDSRGYEILSAEEVEELKKEHTVLSSRLVAMNKKLQLETKIRDAAVSLSKANASYKNVSKQSSEQLDNANRRWKLRKRNSGRSRNGRTKYNVNSWNIELVSSAIRYEVWR</sequence>
<evidence type="ECO:0000313" key="5">
    <source>
        <dbReference type="Proteomes" id="UP001385951"/>
    </source>
</evidence>
<evidence type="ECO:0000256" key="2">
    <source>
        <dbReference type="SAM" id="MobiDB-lite"/>
    </source>
</evidence>
<protein>
    <recommendedName>
        <fullName evidence="3">Up-regulated during septation protein 1 domain-containing protein</fullName>
    </recommendedName>
</protein>
<proteinExistence type="predicted"/>
<organism evidence="4 5">
    <name type="scientific">Cerrena zonata</name>
    <dbReference type="NCBI Taxonomy" id="2478898"/>
    <lineage>
        <taxon>Eukaryota</taxon>
        <taxon>Fungi</taxon>
        <taxon>Dikarya</taxon>
        <taxon>Basidiomycota</taxon>
        <taxon>Agaricomycotina</taxon>
        <taxon>Agaricomycetes</taxon>
        <taxon>Polyporales</taxon>
        <taxon>Cerrenaceae</taxon>
        <taxon>Cerrena</taxon>
    </lineage>
</organism>
<feature type="region of interest" description="Disordered" evidence="2">
    <location>
        <begin position="1"/>
        <end position="149"/>
    </location>
</feature>
<evidence type="ECO:0000259" key="3">
    <source>
        <dbReference type="Pfam" id="PF15456"/>
    </source>
</evidence>
<feature type="compositionally biased region" description="Pro residues" evidence="2">
    <location>
        <begin position="44"/>
        <end position="63"/>
    </location>
</feature>
<evidence type="ECO:0000313" key="4">
    <source>
        <dbReference type="EMBL" id="KAK7696279.1"/>
    </source>
</evidence>
<evidence type="ECO:0000256" key="1">
    <source>
        <dbReference type="SAM" id="Coils"/>
    </source>
</evidence>
<feature type="coiled-coil region" evidence="1">
    <location>
        <begin position="197"/>
        <end position="255"/>
    </location>
</feature>
<feature type="compositionally biased region" description="Gly residues" evidence="2">
    <location>
        <begin position="8"/>
        <end position="17"/>
    </location>
</feature>
<accession>A0AAW0H0L5</accession>
<dbReference type="Proteomes" id="UP001385951">
    <property type="component" value="Unassembled WGS sequence"/>
</dbReference>
<feature type="domain" description="Up-regulated during septation protein 1" evidence="3">
    <location>
        <begin position="175"/>
        <end position="254"/>
    </location>
</feature>
<dbReference type="InterPro" id="IPR029191">
    <property type="entry name" value="Uds1"/>
</dbReference>